<sequence>MKKVFLMFFVAAFMSLASEKAFAQYEKGDKLLNVGIGLNSYYGGGTPIGVAFEYGVTDAISVGAQIDFSRWSYGYGGYKWSYTFVPVALRGSYHFGQLLNLSTDKLDLYGGAALGYYISSYSDNSGYSGVYDNAYGNKGLFGLFAGGRYYFKENIAAFAEVGFGVSTLKVGATFKF</sequence>
<feature type="chain" id="PRO_5024344660" description="Porin family protein" evidence="1">
    <location>
        <begin position="24"/>
        <end position="176"/>
    </location>
</feature>
<evidence type="ECO:0000313" key="3">
    <source>
        <dbReference type="Proteomes" id="UP000309788"/>
    </source>
</evidence>
<comment type="caution">
    <text evidence="2">The sequence shown here is derived from an EMBL/GenBank/DDBJ whole genome shotgun (WGS) entry which is preliminary data.</text>
</comment>
<evidence type="ECO:0000256" key="1">
    <source>
        <dbReference type="SAM" id="SignalP"/>
    </source>
</evidence>
<dbReference type="OrthoDB" id="658990at2"/>
<dbReference type="AlphaFoldDB" id="A0A5R9KR49"/>
<dbReference type="Proteomes" id="UP000309788">
    <property type="component" value="Unassembled WGS sequence"/>
</dbReference>
<protein>
    <recommendedName>
        <fullName evidence="4">Porin family protein</fullName>
    </recommendedName>
</protein>
<evidence type="ECO:0000313" key="2">
    <source>
        <dbReference type="EMBL" id="TLU98680.1"/>
    </source>
</evidence>
<dbReference type="SUPFAM" id="SSF56925">
    <property type="entry name" value="OMPA-like"/>
    <property type="match status" value="1"/>
</dbReference>
<evidence type="ECO:0008006" key="4">
    <source>
        <dbReference type="Google" id="ProtNLM"/>
    </source>
</evidence>
<dbReference type="InterPro" id="IPR011250">
    <property type="entry name" value="OMP/PagP_B-barrel"/>
</dbReference>
<name>A0A5R9KR49_9BACT</name>
<dbReference type="EMBL" id="VCEI01000001">
    <property type="protein sequence ID" value="TLU98680.1"/>
    <property type="molecule type" value="Genomic_DNA"/>
</dbReference>
<accession>A0A5R9KR49</accession>
<keyword evidence="1" id="KW-0732">Signal</keyword>
<reference evidence="2 3" key="1">
    <citation type="submission" date="2019-05" db="EMBL/GenBank/DDBJ databases">
        <authorList>
            <person name="Qu J.-H."/>
        </authorList>
    </citation>
    <scope>NUCLEOTIDE SEQUENCE [LARGE SCALE GENOMIC DNA]</scope>
    <source>
        <strain evidence="2 3">Z12</strain>
    </source>
</reference>
<keyword evidence="3" id="KW-1185">Reference proteome</keyword>
<organism evidence="2 3">
    <name type="scientific">Dyadobacter sediminis</name>
    <dbReference type="NCBI Taxonomy" id="1493691"/>
    <lineage>
        <taxon>Bacteria</taxon>
        <taxon>Pseudomonadati</taxon>
        <taxon>Bacteroidota</taxon>
        <taxon>Cytophagia</taxon>
        <taxon>Cytophagales</taxon>
        <taxon>Spirosomataceae</taxon>
        <taxon>Dyadobacter</taxon>
    </lineage>
</organism>
<feature type="signal peptide" evidence="1">
    <location>
        <begin position="1"/>
        <end position="23"/>
    </location>
</feature>
<proteinExistence type="predicted"/>
<dbReference type="RefSeq" id="WP_138279284.1">
    <property type="nucleotide sequence ID" value="NZ_BMGE01000009.1"/>
</dbReference>
<gene>
    <name evidence="2" type="ORF">FEM55_00025</name>
</gene>